<protein>
    <submittedName>
        <fullName evidence="1">Uncharacterized protein</fullName>
    </submittedName>
</protein>
<comment type="caution">
    <text evidence="1">The sequence shown here is derived from an EMBL/GenBank/DDBJ whole genome shotgun (WGS) entry which is preliminary data.</text>
</comment>
<gene>
    <name evidence="1" type="ORF">LCGC14_0427130</name>
</gene>
<accession>A0A0F9VBA5</accession>
<dbReference type="AlphaFoldDB" id="A0A0F9VBA5"/>
<name>A0A0F9VBA5_9ZZZZ</name>
<evidence type="ECO:0000313" key="1">
    <source>
        <dbReference type="EMBL" id="KKN70821.1"/>
    </source>
</evidence>
<proteinExistence type="predicted"/>
<sequence length="134" mass="16162">MELTRLADRGNFRQVEEEWQYEFTVYVLINLGIPEDILEGCFPENMADFTVEHKMELKRHLKKNFITIVDDRDGGLKFYLEVQEDDKREFVLVADWKKCRFNYRADPTEVDPKKQMYVEVIADVWTIFEELEEE</sequence>
<dbReference type="EMBL" id="LAZR01000396">
    <property type="protein sequence ID" value="KKN70821.1"/>
    <property type="molecule type" value="Genomic_DNA"/>
</dbReference>
<reference evidence="1" key="1">
    <citation type="journal article" date="2015" name="Nature">
        <title>Complex archaea that bridge the gap between prokaryotes and eukaryotes.</title>
        <authorList>
            <person name="Spang A."/>
            <person name="Saw J.H."/>
            <person name="Jorgensen S.L."/>
            <person name="Zaremba-Niedzwiedzka K."/>
            <person name="Martijn J."/>
            <person name="Lind A.E."/>
            <person name="van Eijk R."/>
            <person name="Schleper C."/>
            <person name="Guy L."/>
            <person name="Ettema T.J."/>
        </authorList>
    </citation>
    <scope>NUCLEOTIDE SEQUENCE</scope>
</reference>
<organism evidence="1">
    <name type="scientific">marine sediment metagenome</name>
    <dbReference type="NCBI Taxonomy" id="412755"/>
    <lineage>
        <taxon>unclassified sequences</taxon>
        <taxon>metagenomes</taxon>
        <taxon>ecological metagenomes</taxon>
    </lineage>
</organism>